<dbReference type="InterPro" id="IPR050832">
    <property type="entry name" value="Bact_Acetyltransf"/>
</dbReference>
<keyword evidence="1" id="KW-0808">Transferase</keyword>
<dbReference type="PANTHER" id="PTHR43877">
    <property type="entry name" value="AMINOALKYLPHOSPHONATE N-ACETYLTRANSFERASE-RELATED-RELATED"/>
    <property type="match status" value="1"/>
</dbReference>
<accession>A0A0A7PDK3</accession>
<protein>
    <recommendedName>
        <fullName evidence="3">N-acetyltransferase domain-containing protein</fullName>
    </recommendedName>
</protein>
<name>A0A0A7PDK3_9SPHN</name>
<dbReference type="STRING" id="1515612.SKP52_05595"/>
<dbReference type="EMBL" id="CP009122">
    <property type="protein sequence ID" value="AJA08044.1"/>
    <property type="molecule type" value="Genomic_DNA"/>
</dbReference>
<keyword evidence="2" id="KW-0012">Acyltransferase</keyword>
<evidence type="ECO:0000256" key="2">
    <source>
        <dbReference type="ARBA" id="ARBA00023315"/>
    </source>
</evidence>
<sequence length="184" mass="20320">MTDQILDRTLAEPGEIRIATRDNVELLLRPVSAADSDRVNRLYDGLAPDDMQYRFLSAQPHLSPSQLAAMIAVDHRHREHLLAFDQADGALVASLFIAADQGFELAEVAIAVAPTHKGRGVGWSLLHHAVDLARERGIHRLRSIESRANREAIEVEHMVGFRSSDYEGDATLALLEIDLREAAA</sequence>
<dbReference type="PROSITE" id="PS51186">
    <property type="entry name" value="GNAT"/>
    <property type="match status" value="1"/>
</dbReference>
<dbReference type="AlphaFoldDB" id="A0A0A7PDK3"/>
<evidence type="ECO:0000256" key="1">
    <source>
        <dbReference type="ARBA" id="ARBA00022679"/>
    </source>
</evidence>
<dbReference type="HOGENOM" id="CLU_105788_0_0_5"/>
<evidence type="ECO:0000313" key="5">
    <source>
        <dbReference type="Proteomes" id="UP000030907"/>
    </source>
</evidence>
<dbReference type="Gene3D" id="3.40.630.30">
    <property type="match status" value="1"/>
</dbReference>
<dbReference type="OrthoDB" id="9807426at2"/>
<keyword evidence="5" id="KW-1185">Reference proteome</keyword>
<organism evidence="4 5">
    <name type="scientific">Sphingopyxis fribergensis</name>
    <dbReference type="NCBI Taxonomy" id="1515612"/>
    <lineage>
        <taxon>Bacteria</taxon>
        <taxon>Pseudomonadati</taxon>
        <taxon>Pseudomonadota</taxon>
        <taxon>Alphaproteobacteria</taxon>
        <taxon>Sphingomonadales</taxon>
        <taxon>Sphingomonadaceae</taxon>
        <taxon>Sphingopyxis</taxon>
    </lineage>
</organism>
<reference evidence="4 5" key="1">
    <citation type="journal article" date="2015" name="Int. J. Syst. Evol. Microbiol.">
        <title>Description of Sphingopyxis fribergensis sp. nov. - a soil bacterium with the ability to degrade styrene and phenylacetic acid.</title>
        <authorList>
            <person name="Oelschlagel M."/>
            <person name="Ruckert C."/>
            <person name="Kalinowski J."/>
            <person name="Schmidt G."/>
            <person name="Schlomann M."/>
            <person name="Tischler D."/>
        </authorList>
    </citation>
    <scope>NUCLEOTIDE SEQUENCE [LARGE SCALE GENOMIC DNA]</scope>
    <source>
        <strain evidence="4 5">Kp5.2</strain>
    </source>
</reference>
<dbReference type="GO" id="GO:0016747">
    <property type="term" value="F:acyltransferase activity, transferring groups other than amino-acyl groups"/>
    <property type="evidence" value="ECO:0007669"/>
    <property type="project" value="InterPro"/>
</dbReference>
<gene>
    <name evidence="4" type="ORF">SKP52_05595</name>
</gene>
<dbReference type="Pfam" id="PF00583">
    <property type="entry name" value="Acetyltransf_1"/>
    <property type="match status" value="1"/>
</dbReference>
<dbReference type="InterPro" id="IPR016181">
    <property type="entry name" value="Acyl_CoA_acyltransferase"/>
</dbReference>
<proteinExistence type="predicted"/>
<dbReference type="SUPFAM" id="SSF55729">
    <property type="entry name" value="Acyl-CoA N-acyltransferases (Nat)"/>
    <property type="match status" value="1"/>
</dbReference>
<evidence type="ECO:0000313" key="4">
    <source>
        <dbReference type="EMBL" id="AJA08044.1"/>
    </source>
</evidence>
<dbReference type="KEGG" id="sphk:SKP52_05595"/>
<dbReference type="InterPro" id="IPR000182">
    <property type="entry name" value="GNAT_dom"/>
</dbReference>
<dbReference type="RefSeq" id="WP_039572635.1">
    <property type="nucleotide sequence ID" value="NZ_CP009122.1"/>
</dbReference>
<dbReference type="Proteomes" id="UP000030907">
    <property type="component" value="Chromosome"/>
</dbReference>
<feature type="domain" description="N-acetyltransferase" evidence="3">
    <location>
        <begin position="26"/>
        <end position="181"/>
    </location>
</feature>
<evidence type="ECO:0000259" key="3">
    <source>
        <dbReference type="PROSITE" id="PS51186"/>
    </source>
</evidence>
<dbReference type="CDD" id="cd04301">
    <property type="entry name" value="NAT_SF"/>
    <property type="match status" value="1"/>
</dbReference>